<accession>A0ACA9SSP4</accession>
<feature type="non-terminal residue" evidence="1">
    <location>
        <position position="1"/>
    </location>
</feature>
<keyword evidence="2" id="KW-1185">Reference proteome</keyword>
<dbReference type="EMBL" id="CAJVQC010150524">
    <property type="protein sequence ID" value="CAG8846292.1"/>
    <property type="molecule type" value="Genomic_DNA"/>
</dbReference>
<evidence type="ECO:0000313" key="2">
    <source>
        <dbReference type="Proteomes" id="UP000789920"/>
    </source>
</evidence>
<name>A0ACA9SSP4_9GLOM</name>
<reference evidence="1" key="1">
    <citation type="submission" date="2021-06" db="EMBL/GenBank/DDBJ databases">
        <authorList>
            <person name="Kallberg Y."/>
            <person name="Tangrot J."/>
            <person name="Rosling A."/>
        </authorList>
    </citation>
    <scope>NUCLEOTIDE SEQUENCE</scope>
    <source>
        <strain evidence="1">MA461A</strain>
    </source>
</reference>
<dbReference type="Proteomes" id="UP000789920">
    <property type="component" value="Unassembled WGS sequence"/>
</dbReference>
<gene>
    <name evidence="1" type="ORF">RPERSI_LOCUS34065</name>
</gene>
<comment type="caution">
    <text evidence="1">The sequence shown here is derived from an EMBL/GenBank/DDBJ whole genome shotgun (WGS) entry which is preliminary data.</text>
</comment>
<protein>
    <submittedName>
        <fullName evidence="1">12997_t:CDS:1</fullName>
    </submittedName>
</protein>
<evidence type="ECO:0000313" key="1">
    <source>
        <dbReference type="EMBL" id="CAG8846292.1"/>
    </source>
</evidence>
<proteinExistence type="predicted"/>
<sequence>FRFDTKISDLSFNNCGDQIFSLENNTNLQDSSSDDESHQNSCGCMLALHLIHEMM</sequence>
<organism evidence="1 2">
    <name type="scientific">Racocetra persica</name>
    <dbReference type="NCBI Taxonomy" id="160502"/>
    <lineage>
        <taxon>Eukaryota</taxon>
        <taxon>Fungi</taxon>
        <taxon>Fungi incertae sedis</taxon>
        <taxon>Mucoromycota</taxon>
        <taxon>Glomeromycotina</taxon>
        <taxon>Glomeromycetes</taxon>
        <taxon>Diversisporales</taxon>
        <taxon>Gigasporaceae</taxon>
        <taxon>Racocetra</taxon>
    </lineage>
</organism>